<accession>A0A1G2BAJ7</accession>
<dbReference type="EMBL" id="MHKI01000030">
    <property type="protein sequence ID" value="OGY85629.1"/>
    <property type="molecule type" value="Genomic_DNA"/>
</dbReference>
<dbReference type="InterPro" id="IPR051797">
    <property type="entry name" value="TrmB-like"/>
</dbReference>
<evidence type="ECO:0000313" key="3">
    <source>
        <dbReference type="Proteomes" id="UP000176420"/>
    </source>
</evidence>
<dbReference type="PANTHER" id="PTHR34293">
    <property type="entry name" value="HTH-TYPE TRANSCRIPTIONAL REGULATOR TRMBL2"/>
    <property type="match status" value="1"/>
</dbReference>
<evidence type="ECO:0000313" key="2">
    <source>
        <dbReference type="EMBL" id="OGY85629.1"/>
    </source>
</evidence>
<dbReference type="AlphaFoldDB" id="A0A1G2BAJ7"/>
<comment type="caution">
    <text evidence="2">The sequence shown here is derived from an EMBL/GenBank/DDBJ whole genome shotgun (WGS) entry which is preliminary data.</text>
</comment>
<dbReference type="Pfam" id="PF01978">
    <property type="entry name" value="TrmB"/>
    <property type="match status" value="1"/>
</dbReference>
<evidence type="ECO:0000259" key="1">
    <source>
        <dbReference type="Pfam" id="PF01978"/>
    </source>
</evidence>
<dbReference type="Proteomes" id="UP000176420">
    <property type="component" value="Unassembled WGS sequence"/>
</dbReference>
<dbReference type="InterPro" id="IPR036390">
    <property type="entry name" value="WH_DNA-bd_sf"/>
</dbReference>
<feature type="domain" description="Transcription regulator TrmB N-terminal" evidence="1">
    <location>
        <begin position="10"/>
        <end position="72"/>
    </location>
</feature>
<dbReference type="Gene3D" id="1.10.10.10">
    <property type="entry name" value="Winged helix-like DNA-binding domain superfamily/Winged helix DNA-binding domain"/>
    <property type="match status" value="1"/>
</dbReference>
<dbReference type="InterPro" id="IPR036388">
    <property type="entry name" value="WH-like_DNA-bd_sf"/>
</dbReference>
<reference evidence="2 3" key="1">
    <citation type="journal article" date="2016" name="Nat. Commun.">
        <title>Thousands of microbial genomes shed light on interconnected biogeochemical processes in an aquifer system.</title>
        <authorList>
            <person name="Anantharaman K."/>
            <person name="Brown C.T."/>
            <person name="Hug L.A."/>
            <person name="Sharon I."/>
            <person name="Castelle C.J."/>
            <person name="Probst A.J."/>
            <person name="Thomas B.C."/>
            <person name="Singh A."/>
            <person name="Wilkins M.J."/>
            <person name="Karaoz U."/>
            <person name="Brodie E.L."/>
            <person name="Williams K.H."/>
            <person name="Hubbard S.S."/>
            <person name="Banfield J.F."/>
        </authorList>
    </citation>
    <scope>NUCLEOTIDE SEQUENCE [LARGE SCALE GENOMIC DNA]</scope>
</reference>
<dbReference type="SUPFAM" id="SSF46785">
    <property type="entry name" value="Winged helix' DNA-binding domain"/>
    <property type="match status" value="1"/>
</dbReference>
<dbReference type="InterPro" id="IPR002831">
    <property type="entry name" value="Tscrpt_reg_TrmB_N"/>
</dbReference>
<organism evidence="2 3">
    <name type="scientific">Candidatus Kerfeldbacteria bacterium RIFOXYB2_FULL_38_14</name>
    <dbReference type="NCBI Taxonomy" id="1798547"/>
    <lineage>
        <taxon>Bacteria</taxon>
        <taxon>Candidatus Kerfeldiibacteriota</taxon>
    </lineage>
</organism>
<sequence length="250" mass="29025">MQKIKDHLIQLGLKDKEADVYLAVLSLGKGTITDIARKSGIKRTSIYQYLEPLLKEALLYKITIQKRVFYAAENPKKIIKLLEHKKSEIDEKKRNIQNILPNLEALYSASLTKPSITFYEGKEGIRNVYHEIVNTHKKVYCFFSPKNFFQLFSYEENDKLLMTLYKNGGMLYNLIEKSDEADKRLQIKKYNSFVKTKILPDKFTFNTDLLIVGDTIALISFDNLIAVTIQDAAIARLQKNIFEMIWKSIK</sequence>
<proteinExistence type="predicted"/>
<dbReference type="PANTHER" id="PTHR34293:SF1">
    <property type="entry name" value="HTH-TYPE TRANSCRIPTIONAL REGULATOR TRMBL2"/>
    <property type="match status" value="1"/>
</dbReference>
<name>A0A1G2BAJ7_9BACT</name>
<protein>
    <recommendedName>
        <fullName evidence="1">Transcription regulator TrmB N-terminal domain-containing protein</fullName>
    </recommendedName>
</protein>
<gene>
    <name evidence="2" type="ORF">A2319_02590</name>
</gene>